<proteinExistence type="predicted"/>
<dbReference type="Proteomes" id="UP000009352">
    <property type="component" value="Unassembled WGS sequence"/>
</dbReference>
<dbReference type="InterPro" id="IPR025683">
    <property type="entry name" value="Protein_beta"/>
</dbReference>
<evidence type="ECO:0008006" key="3">
    <source>
        <dbReference type="Google" id="ProtNLM"/>
    </source>
</evidence>
<gene>
    <name evidence="1" type="ORF">LRHMDP3_1926</name>
</gene>
<evidence type="ECO:0000313" key="2">
    <source>
        <dbReference type="Proteomes" id="UP000009352"/>
    </source>
</evidence>
<organism evidence="1 2">
    <name type="scientific">Lacticaseibacillus rhamnosus LRHMDP3</name>
    <dbReference type="NCBI Taxonomy" id="1203259"/>
    <lineage>
        <taxon>Bacteria</taxon>
        <taxon>Bacillati</taxon>
        <taxon>Bacillota</taxon>
        <taxon>Bacilli</taxon>
        <taxon>Lactobacillales</taxon>
        <taxon>Lactobacillaceae</taxon>
        <taxon>Lacticaseibacillus</taxon>
    </lineage>
</organism>
<comment type="caution">
    <text evidence="1">The sequence shown here is derived from an EMBL/GenBank/DDBJ whole genome shotgun (WGS) entry which is preliminary data.</text>
</comment>
<name>A0AB33XSV3_LACRH</name>
<dbReference type="Pfam" id="PF14350">
    <property type="entry name" value="Beta_protein"/>
    <property type="match status" value="1"/>
</dbReference>
<evidence type="ECO:0000313" key="1">
    <source>
        <dbReference type="EMBL" id="EKS50102.1"/>
    </source>
</evidence>
<dbReference type="EMBL" id="AMQX01000010">
    <property type="protein sequence ID" value="EKS50102.1"/>
    <property type="molecule type" value="Genomic_DNA"/>
</dbReference>
<sequence>MYMPVLNKKAGEMAALGHTSKAIASSIIPLIMIHDVDKDDIKKIQSKFSGHFVIDARFLDSDEISVLEDILKESNINADIAYPRSVLTDPGFRNIVKYLRLSIDTLTDTFFVQWASENVALFPEQVILDVGFVDSDNLLSLSNVLESTIKLMENSPVTTFYVVSGAVLTPLNVKSNEDFVTARYDLKLYQSVKSSISTSAKLVFGDYTIVSPKPVVYPPFITPIVQIKYTSSREYFFVRNGQFRGKYTLLPVCQKIANFDGFNRTHCWGDVFIHEVVAQKLRSKGNPTTWVTVGVSHHIALCAEEQS</sequence>
<accession>A0AB33XSV3</accession>
<dbReference type="RefSeq" id="WP_005716850.1">
    <property type="nucleotide sequence ID" value="NZ_AMQX01000010.1"/>
</dbReference>
<reference evidence="1 2" key="1">
    <citation type="journal article" date="2013" name="Genome Announc.">
        <title>Draft Genome Sequence of Staphylococcus simulans UMC-CNS-990, Isolated from a Case of Chronic Bovine Mastitis.</title>
        <authorList>
            <person name="Calcutt M.J."/>
            <person name="Foecking M.F."/>
            <person name="Hsieh H.Y."/>
            <person name="Perry J."/>
            <person name="Stewart G.C."/>
            <person name="Middleton J.R."/>
        </authorList>
    </citation>
    <scope>NUCLEOTIDE SEQUENCE [LARGE SCALE GENOMIC DNA]</scope>
    <source>
        <strain evidence="1 2">LRHMDP3</strain>
    </source>
</reference>
<dbReference type="AlphaFoldDB" id="A0AB33XSV3"/>
<protein>
    <recommendedName>
        <fullName evidence="3">Beta protein</fullName>
    </recommendedName>
</protein>